<name>A0A8J8TEN8_9ARCH</name>
<evidence type="ECO:0000313" key="1">
    <source>
        <dbReference type="EMBL" id="TQS82968.1"/>
    </source>
</evidence>
<evidence type="ECO:0000313" key="2">
    <source>
        <dbReference type="Proteomes" id="UP000752814"/>
    </source>
</evidence>
<dbReference type="Proteomes" id="UP000752814">
    <property type="component" value="Unassembled WGS sequence"/>
</dbReference>
<comment type="caution">
    <text evidence="1">The sequence shown here is derived from an EMBL/GenBank/DDBJ whole genome shotgun (WGS) entry which is preliminary data.</text>
</comment>
<reference evidence="1" key="1">
    <citation type="submission" date="2016-03" db="EMBL/GenBank/DDBJ databases">
        <authorList>
            <person name="Borrel G."/>
            <person name="Mccann A."/>
            <person name="O'Toole P.W."/>
        </authorList>
    </citation>
    <scope>NUCLEOTIDE SEQUENCE</scope>
    <source>
        <strain evidence="1">183</strain>
    </source>
</reference>
<protein>
    <submittedName>
        <fullName evidence="1">Uncharacterized protein</fullName>
    </submittedName>
</protein>
<gene>
    <name evidence="1" type="ORF">A3207_03245</name>
</gene>
<sequence length="72" mass="8669">MPRSLPKRYEFKVFVTEDVLAQIDEIVRDEEYNGRGDYALTLIRQDLADRKRAKLIEQEFALMEDRNHKKQK</sequence>
<proteinExistence type="predicted"/>
<dbReference type="EMBL" id="LVVT01000014">
    <property type="protein sequence ID" value="TQS82968.1"/>
    <property type="molecule type" value="Genomic_DNA"/>
</dbReference>
<organism evidence="1 2">
    <name type="scientific">Candidatus Methanomassiliicoccus intestinalis</name>
    <dbReference type="NCBI Taxonomy" id="1406512"/>
    <lineage>
        <taxon>Archaea</taxon>
        <taxon>Methanobacteriati</taxon>
        <taxon>Thermoplasmatota</taxon>
        <taxon>Thermoplasmata</taxon>
        <taxon>Methanomassiliicoccales</taxon>
        <taxon>Methanomassiliicoccaceae</taxon>
        <taxon>Methanomassiliicoccus</taxon>
    </lineage>
</organism>
<dbReference type="AlphaFoldDB" id="A0A8J8TEN8"/>
<accession>A0A8J8TEN8</accession>